<dbReference type="SMART" id="SM00450">
    <property type="entry name" value="RHOD"/>
    <property type="match status" value="1"/>
</dbReference>
<evidence type="ECO:0000313" key="2">
    <source>
        <dbReference type="EMBL" id="KPQ10345.1"/>
    </source>
</evidence>
<feature type="domain" description="Rhodanese" evidence="1">
    <location>
        <begin position="45"/>
        <end position="138"/>
    </location>
</feature>
<proteinExistence type="predicted"/>
<dbReference type="Proteomes" id="UP000182800">
    <property type="component" value="Unassembled WGS sequence"/>
</dbReference>
<name>A0A0P7XRY9_9HYPH</name>
<evidence type="ECO:0000313" key="4">
    <source>
        <dbReference type="Proteomes" id="UP000050497"/>
    </source>
</evidence>
<dbReference type="EMBL" id="FMBM01000001">
    <property type="protein sequence ID" value="SCC79680.1"/>
    <property type="molecule type" value="Genomic_DNA"/>
</dbReference>
<protein>
    <submittedName>
        <fullName evidence="2">Rhodanese-related sulfurtransferase</fullName>
    </submittedName>
</protein>
<keyword evidence="2" id="KW-0808">Transferase</keyword>
<dbReference type="STRING" id="1653334.GA0071312_1092"/>
<accession>A0A0P7XRY9</accession>
<organism evidence="2 4">
    <name type="scientific">Saliniramus fredricksonii</name>
    <dbReference type="NCBI Taxonomy" id="1653334"/>
    <lineage>
        <taxon>Bacteria</taxon>
        <taxon>Pseudomonadati</taxon>
        <taxon>Pseudomonadota</taxon>
        <taxon>Alphaproteobacteria</taxon>
        <taxon>Hyphomicrobiales</taxon>
        <taxon>Salinarimonadaceae</taxon>
        <taxon>Saliniramus</taxon>
    </lineage>
</organism>
<dbReference type="Proteomes" id="UP000050497">
    <property type="component" value="Unassembled WGS sequence"/>
</dbReference>
<dbReference type="OrthoDB" id="9812109at2"/>
<dbReference type="EMBL" id="LJSX01000016">
    <property type="protein sequence ID" value="KPQ10345.1"/>
    <property type="molecule type" value="Genomic_DNA"/>
</dbReference>
<dbReference type="SUPFAM" id="SSF52821">
    <property type="entry name" value="Rhodanese/Cell cycle control phosphatase"/>
    <property type="match status" value="1"/>
</dbReference>
<evidence type="ECO:0000259" key="1">
    <source>
        <dbReference type="PROSITE" id="PS50206"/>
    </source>
</evidence>
<dbReference type="AlphaFoldDB" id="A0A0P7XRY9"/>
<sequence length="148" mass="15861">MRKTILYGFALLAALAAGLAIVLIETRPAPAHLSLEARSGEALAQEEDTLVVDIRRPEEWVQTGVVAGAVLVTYTDAKSFIARIEPLLAPGQELALICRSGNRSSLAAREIAQRIDNPVVDIAGGMLRVVAEGYSPLPPRREQGCMIC</sequence>
<comment type="caution">
    <text evidence="2">The sequence shown here is derived from an EMBL/GenBank/DDBJ whole genome shotgun (WGS) entry which is preliminary data.</text>
</comment>
<keyword evidence="5" id="KW-1185">Reference proteome</keyword>
<dbReference type="CDD" id="cd00158">
    <property type="entry name" value="RHOD"/>
    <property type="match status" value="1"/>
</dbReference>
<reference evidence="3 5" key="2">
    <citation type="submission" date="2016-08" db="EMBL/GenBank/DDBJ databases">
        <authorList>
            <person name="Varghese N."/>
            <person name="Submissions Spin"/>
        </authorList>
    </citation>
    <scope>NUCLEOTIDE SEQUENCE [LARGE SCALE GENOMIC DNA]</scope>
    <source>
        <strain evidence="3 5">HL-109</strain>
    </source>
</reference>
<dbReference type="InterPro" id="IPR036873">
    <property type="entry name" value="Rhodanese-like_dom_sf"/>
</dbReference>
<dbReference type="PROSITE" id="PS50206">
    <property type="entry name" value="RHODANESE_3"/>
    <property type="match status" value="1"/>
</dbReference>
<dbReference type="InterPro" id="IPR001763">
    <property type="entry name" value="Rhodanese-like_dom"/>
</dbReference>
<dbReference type="RefSeq" id="WP_083204328.1">
    <property type="nucleotide sequence ID" value="NZ_FMBM01000001.1"/>
</dbReference>
<evidence type="ECO:0000313" key="5">
    <source>
        <dbReference type="Proteomes" id="UP000182800"/>
    </source>
</evidence>
<dbReference type="Gene3D" id="3.40.250.10">
    <property type="entry name" value="Rhodanese-like domain"/>
    <property type="match status" value="1"/>
</dbReference>
<gene>
    <name evidence="3" type="ORF">GA0071312_1092</name>
    <name evidence="2" type="ORF">HLUCCO17_11230</name>
</gene>
<evidence type="ECO:0000313" key="3">
    <source>
        <dbReference type="EMBL" id="SCC79680.1"/>
    </source>
</evidence>
<dbReference type="Pfam" id="PF00581">
    <property type="entry name" value="Rhodanese"/>
    <property type="match status" value="1"/>
</dbReference>
<reference evidence="2 4" key="1">
    <citation type="submission" date="2015-09" db="EMBL/GenBank/DDBJ databases">
        <title>Identification and resolution of microdiversity through metagenomic sequencing of parallel consortia.</title>
        <authorList>
            <person name="Nelson W.C."/>
            <person name="Romine M.F."/>
            <person name="Lindemann S.R."/>
        </authorList>
    </citation>
    <scope>NUCLEOTIDE SEQUENCE [LARGE SCALE GENOMIC DNA]</scope>
    <source>
        <strain evidence="2">HL-109</strain>
    </source>
</reference>
<dbReference type="GO" id="GO:0016740">
    <property type="term" value="F:transferase activity"/>
    <property type="evidence" value="ECO:0007669"/>
    <property type="project" value="UniProtKB-KW"/>
</dbReference>